<sequence length="137" mass="15561">MRNLVLMDPAVDAMMSIPLKRCGAARQPRHHSGLTNDWRGRAAVCGADKKHDSTKYQELHEVMMELLDTSAGPRAAVQRLSSETLPNTNAGRERAQQWVFNLEALTPTVGQRRRIEAKRFIHSSIFYGINKIFKLFK</sequence>
<dbReference type="AlphaFoldDB" id="A0A4C1W1S9"/>
<dbReference type="EMBL" id="BGZK01000467">
    <property type="protein sequence ID" value="GBP45268.1"/>
    <property type="molecule type" value="Genomic_DNA"/>
</dbReference>
<dbReference type="Proteomes" id="UP000299102">
    <property type="component" value="Unassembled WGS sequence"/>
</dbReference>
<evidence type="ECO:0000313" key="1">
    <source>
        <dbReference type="EMBL" id="GBP45268.1"/>
    </source>
</evidence>
<evidence type="ECO:0000313" key="2">
    <source>
        <dbReference type="Proteomes" id="UP000299102"/>
    </source>
</evidence>
<gene>
    <name evidence="1" type="ORF">EVAR_29016_1</name>
</gene>
<protein>
    <submittedName>
        <fullName evidence="1">Uncharacterized protein</fullName>
    </submittedName>
</protein>
<comment type="caution">
    <text evidence="1">The sequence shown here is derived from an EMBL/GenBank/DDBJ whole genome shotgun (WGS) entry which is preliminary data.</text>
</comment>
<name>A0A4C1W1S9_EUMVA</name>
<reference evidence="1 2" key="1">
    <citation type="journal article" date="2019" name="Commun. Biol.">
        <title>The bagworm genome reveals a unique fibroin gene that provides high tensile strength.</title>
        <authorList>
            <person name="Kono N."/>
            <person name="Nakamura H."/>
            <person name="Ohtoshi R."/>
            <person name="Tomita M."/>
            <person name="Numata K."/>
            <person name="Arakawa K."/>
        </authorList>
    </citation>
    <scope>NUCLEOTIDE SEQUENCE [LARGE SCALE GENOMIC DNA]</scope>
</reference>
<accession>A0A4C1W1S9</accession>
<proteinExistence type="predicted"/>
<keyword evidence="2" id="KW-1185">Reference proteome</keyword>
<organism evidence="1 2">
    <name type="scientific">Eumeta variegata</name>
    <name type="common">Bagworm moth</name>
    <name type="synonym">Eumeta japonica</name>
    <dbReference type="NCBI Taxonomy" id="151549"/>
    <lineage>
        <taxon>Eukaryota</taxon>
        <taxon>Metazoa</taxon>
        <taxon>Ecdysozoa</taxon>
        <taxon>Arthropoda</taxon>
        <taxon>Hexapoda</taxon>
        <taxon>Insecta</taxon>
        <taxon>Pterygota</taxon>
        <taxon>Neoptera</taxon>
        <taxon>Endopterygota</taxon>
        <taxon>Lepidoptera</taxon>
        <taxon>Glossata</taxon>
        <taxon>Ditrysia</taxon>
        <taxon>Tineoidea</taxon>
        <taxon>Psychidae</taxon>
        <taxon>Oiketicinae</taxon>
        <taxon>Eumeta</taxon>
    </lineage>
</organism>